<comment type="subcellular location">
    <subcellularLocation>
        <location evidence="1 6">Membrane</location>
        <topology evidence="1 6">Multi-pass membrane protein</topology>
    </subcellularLocation>
</comment>
<feature type="transmembrane region" description="Helical" evidence="6">
    <location>
        <begin position="136"/>
        <end position="160"/>
    </location>
</feature>
<evidence type="ECO:0000256" key="5">
    <source>
        <dbReference type="ARBA" id="ARBA00023136"/>
    </source>
</evidence>
<protein>
    <recommendedName>
        <fullName evidence="6">GDT1 family protein</fullName>
    </recommendedName>
</protein>
<dbReference type="Proteomes" id="UP000606193">
    <property type="component" value="Unassembled WGS sequence"/>
</dbReference>
<name>A0ABR7MXW2_9FIRM</name>
<evidence type="ECO:0000256" key="6">
    <source>
        <dbReference type="RuleBase" id="RU365102"/>
    </source>
</evidence>
<proteinExistence type="inferred from homology"/>
<comment type="caution">
    <text evidence="7">The sequence shown here is derived from an EMBL/GenBank/DDBJ whole genome shotgun (WGS) entry which is preliminary data.</text>
</comment>
<keyword evidence="8" id="KW-1185">Reference proteome</keyword>
<evidence type="ECO:0000313" key="8">
    <source>
        <dbReference type="Proteomes" id="UP000606193"/>
    </source>
</evidence>
<dbReference type="RefSeq" id="WP_249296927.1">
    <property type="nucleotide sequence ID" value="NZ_JACRSX010000001.1"/>
</dbReference>
<comment type="similarity">
    <text evidence="2 6">Belongs to the GDT1 family.</text>
</comment>
<feature type="transmembrane region" description="Helical" evidence="6">
    <location>
        <begin position="65"/>
        <end position="85"/>
    </location>
</feature>
<feature type="transmembrane region" description="Helical" evidence="6">
    <location>
        <begin position="199"/>
        <end position="220"/>
    </location>
</feature>
<dbReference type="Pfam" id="PF01169">
    <property type="entry name" value="GDT1"/>
    <property type="match status" value="2"/>
</dbReference>
<feature type="transmembrane region" description="Helical" evidence="6">
    <location>
        <begin position="172"/>
        <end position="193"/>
    </location>
</feature>
<dbReference type="EMBL" id="JACRSX010000001">
    <property type="protein sequence ID" value="MBC8561178.1"/>
    <property type="molecule type" value="Genomic_DNA"/>
</dbReference>
<keyword evidence="3 6" id="KW-0812">Transmembrane</keyword>
<organism evidence="7 8">
    <name type="scientific">Jutongia huaianensis</name>
    <dbReference type="NCBI Taxonomy" id="2763668"/>
    <lineage>
        <taxon>Bacteria</taxon>
        <taxon>Bacillati</taxon>
        <taxon>Bacillota</taxon>
        <taxon>Clostridia</taxon>
        <taxon>Lachnospirales</taxon>
        <taxon>Lachnospiraceae</taxon>
        <taxon>Jutongia</taxon>
    </lineage>
</organism>
<evidence type="ECO:0000256" key="1">
    <source>
        <dbReference type="ARBA" id="ARBA00004141"/>
    </source>
</evidence>
<evidence type="ECO:0000256" key="3">
    <source>
        <dbReference type="ARBA" id="ARBA00022692"/>
    </source>
</evidence>
<reference evidence="7 8" key="1">
    <citation type="submission" date="2020-08" db="EMBL/GenBank/DDBJ databases">
        <title>Genome public.</title>
        <authorList>
            <person name="Liu C."/>
            <person name="Sun Q."/>
        </authorList>
    </citation>
    <scope>NUCLEOTIDE SEQUENCE [LARGE SCALE GENOMIC DNA]</scope>
    <source>
        <strain evidence="7 8">NSJ-37</strain>
    </source>
</reference>
<keyword evidence="5 6" id="KW-0472">Membrane</keyword>
<dbReference type="PANTHER" id="PTHR12608:SF1">
    <property type="entry name" value="TRANSMEMBRANE PROTEIN 165"/>
    <property type="match status" value="1"/>
</dbReference>
<accession>A0ABR7MXW2</accession>
<dbReference type="InterPro" id="IPR001727">
    <property type="entry name" value="GDT1-like"/>
</dbReference>
<feature type="transmembrane region" description="Helical" evidence="6">
    <location>
        <begin position="36"/>
        <end position="59"/>
    </location>
</feature>
<evidence type="ECO:0000313" key="7">
    <source>
        <dbReference type="EMBL" id="MBC8561178.1"/>
    </source>
</evidence>
<evidence type="ECO:0000256" key="4">
    <source>
        <dbReference type="ARBA" id="ARBA00022989"/>
    </source>
</evidence>
<evidence type="ECO:0000256" key="2">
    <source>
        <dbReference type="ARBA" id="ARBA00009190"/>
    </source>
</evidence>
<sequence>MLLFLQIMFTEFIAEMGDKTQLMLIALTSRFKLRDIIIGTAAAILVLNGLAVLLGGLVSELIPTWLIRLVAAAAFLFFAITSLRGDNDEEEEAKEENVSRFAPLTVFCTFFVAELGDKTQLTAITFGANEGMSAAVTVWLACSIGLFAADILGMLIGYLLKSKTPDGLLNTLAFFIFAIFGNLTMHEGLGLLLGKNHPAVFPVTMIIAILFILASVVVFMKRVHKDVSPRIKY</sequence>
<gene>
    <name evidence="7" type="ORF">H8704_00790</name>
</gene>
<keyword evidence="4 6" id="KW-1133">Transmembrane helix</keyword>
<dbReference type="PANTHER" id="PTHR12608">
    <property type="entry name" value="TRANSMEMBRANE PROTEIN HTP-1 RELATED"/>
    <property type="match status" value="1"/>
</dbReference>